<evidence type="ECO:0000313" key="3">
    <source>
        <dbReference type="Proteomes" id="UP000660708"/>
    </source>
</evidence>
<keyword evidence="3" id="KW-1185">Reference proteome</keyword>
<dbReference type="SUPFAM" id="SSF52833">
    <property type="entry name" value="Thioredoxin-like"/>
    <property type="match status" value="1"/>
</dbReference>
<name>A0A8I0MXY4_9GAMM</name>
<dbReference type="Proteomes" id="UP000660708">
    <property type="component" value="Unassembled WGS sequence"/>
</dbReference>
<organism evidence="2 3">
    <name type="scientific">Pseudoalteromonas peptidolytica F12-50-A1</name>
    <dbReference type="NCBI Taxonomy" id="1315280"/>
    <lineage>
        <taxon>Bacteria</taxon>
        <taxon>Pseudomonadati</taxon>
        <taxon>Pseudomonadota</taxon>
        <taxon>Gammaproteobacteria</taxon>
        <taxon>Alteromonadales</taxon>
        <taxon>Pseudoalteromonadaceae</taxon>
        <taxon>Pseudoalteromonas</taxon>
    </lineage>
</organism>
<dbReference type="Gene3D" id="3.40.30.10">
    <property type="entry name" value="Glutaredoxin"/>
    <property type="match status" value="1"/>
</dbReference>
<dbReference type="AlphaFoldDB" id="A0A8I0MXY4"/>
<reference evidence="2 3" key="1">
    <citation type="submission" date="2015-06" db="EMBL/GenBank/DDBJ databases">
        <title>Genome sequence of Pseudoalteromonas peptidolytica.</title>
        <authorList>
            <person name="Xie B.-B."/>
            <person name="Rong J.-C."/>
            <person name="Qin Q.-L."/>
            <person name="Zhang Y.-Z."/>
        </authorList>
    </citation>
    <scope>NUCLEOTIDE SEQUENCE [LARGE SCALE GENOMIC DNA]</scope>
    <source>
        <strain evidence="2 3">F12-50-A1</strain>
    </source>
</reference>
<dbReference type="Pfam" id="PF08534">
    <property type="entry name" value="Redoxin"/>
    <property type="match status" value="1"/>
</dbReference>
<proteinExistence type="predicted"/>
<sequence length="168" mass="18964">MKTIIKPLLLATLLTTGLNGCSTSHEVPIASGYQTYIQVGERFKHLNLTDINDNKVTFEAEHKKLVILFATWCSDSQRLLNELQASSLLNMSNLTIIAIGREQNQTTLKQFNDTQALPIHFVADPNRTIYNSYANKGIPRLILLDEQNNVLQTLIGEQPNTLSKLRWN</sequence>
<gene>
    <name evidence="2" type="ORF">PPEP_a4354</name>
</gene>
<protein>
    <recommendedName>
        <fullName evidence="1">Redoxin domain-containing protein</fullName>
    </recommendedName>
</protein>
<evidence type="ECO:0000259" key="1">
    <source>
        <dbReference type="Pfam" id="PF08534"/>
    </source>
</evidence>
<comment type="caution">
    <text evidence="2">The sequence shown here is derived from an EMBL/GenBank/DDBJ whole genome shotgun (WGS) entry which is preliminary data.</text>
</comment>
<dbReference type="EMBL" id="AQHF01000029">
    <property type="protein sequence ID" value="MBE0347960.1"/>
    <property type="molecule type" value="Genomic_DNA"/>
</dbReference>
<dbReference type="InterPro" id="IPR013740">
    <property type="entry name" value="Redoxin"/>
</dbReference>
<dbReference type="CDD" id="cd02966">
    <property type="entry name" value="TlpA_like_family"/>
    <property type="match status" value="1"/>
</dbReference>
<dbReference type="InterPro" id="IPR036249">
    <property type="entry name" value="Thioredoxin-like_sf"/>
</dbReference>
<evidence type="ECO:0000313" key="2">
    <source>
        <dbReference type="EMBL" id="MBE0347960.1"/>
    </source>
</evidence>
<accession>A0A8I0MXY4</accession>
<dbReference type="RefSeq" id="WP_147389234.1">
    <property type="nucleotide sequence ID" value="NZ_AQHF01000029.1"/>
</dbReference>
<feature type="domain" description="Redoxin" evidence="1">
    <location>
        <begin position="38"/>
        <end position="163"/>
    </location>
</feature>